<dbReference type="SMART" id="SM00091">
    <property type="entry name" value="PAS"/>
    <property type="match status" value="6"/>
</dbReference>
<dbReference type="Gene3D" id="3.30.565.10">
    <property type="entry name" value="Histidine kinase-like ATPase, C-terminal domain"/>
    <property type="match status" value="1"/>
</dbReference>
<dbReference type="PROSITE" id="PS50113">
    <property type="entry name" value="PAC"/>
    <property type="match status" value="4"/>
</dbReference>
<dbReference type="CDD" id="cd00130">
    <property type="entry name" value="PAS"/>
    <property type="match status" value="6"/>
</dbReference>
<feature type="domain" description="PAS" evidence="20">
    <location>
        <begin position="930"/>
        <end position="1003"/>
    </location>
</feature>
<accession>K9VN40</accession>
<dbReference type="Pfam" id="PF13493">
    <property type="entry name" value="DUF4118"/>
    <property type="match status" value="1"/>
</dbReference>
<feature type="transmembrane region" description="Helical" evidence="17">
    <location>
        <begin position="15"/>
        <end position="40"/>
    </location>
</feature>
<dbReference type="Gene3D" id="3.30.450.40">
    <property type="match status" value="2"/>
</dbReference>
<dbReference type="InterPro" id="IPR001789">
    <property type="entry name" value="Sig_transdc_resp-reg_receiver"/>
</dbReference>
<keyword evidence="23" id="KW-1185">Reference proteome</keyword>
<sequence>MSLEGINSIFRDIRLLPYGVATLSVALALALTRSLLPWLYPTTTPLFFIAVIVSSWYGSFGAGLLATMLSTLAINYFFIEPFNSLQIVNVETIVRLGTFSIAAGFIASLNLSWRTALKNAKAALQTLQEAMELEQKAQGETAQAAATEAKEHLETVLSSINDGFYILDRDWRYTYANDRYCEMVGKQRSAILGQNIWELFPATVDTDAYVQFHRAMRAQTPLQFDYLYSPWNGWHDCRIYPSPSGLTVLLADITDRKQAELLLIEQKRLLEPIALGQPLDYCLAAVCDSVSRLNPGTRACFLLADTQRLTFQRSITPDFPPSFGAGLKDAPINDLCIGTSGSAVYCGQSVTCADIANDDRWSQAWRNLCVAHGILACHSQPVLRQDYLALGSLMLCFSEARRPTDWEYQLAVFGTQLASIAFERDRSRSKAMRESEEQLRLASEGGNLGLWHWDRETDTLSFTDIAKAMFGLPLNTEMSVEVFLEAVHHDDRPFVHTAIAELKANQPPAEIEYRTLWADGTVRWILAKGNCAYNADGVIISTRGVFIDISDRKQAEEALRQSEEQSRKILESIDDGFFALDENWRFTYVNRSAEILLDRTASDLIGKNVWAEFPGLDGSEFERVYRRVANERVALSVTAFYPDRDRWYDVRTYPAANGITIFFRNVTDRKQAEEVLQQREAELRLVTNAVPALISFVDSDQRYRFNNRAYEEWFGHPAAQIYGKHLQEVLGETGYEGIRPYVEQVLAGQEVTFESQISYKDGGTREIDATYVPRFNSQGKVEGFVTLVNDITDRKQAEATLRESEARFRLMADAAPVLIWMARTDKLCYYFNVPWLNFTGRTIEQERGNGWTEGVHPDDLDRCLDTYVTAFDARQPFKMEYRLKRCDGIYRWIMDEGVPRYGLEGQFLGYIGSCVDIEDHKQAEEALRESESRLRLIFESAKDYAIFTIDLNGIIASWNSGAQRLLGYTETEAIGCPSRTIFTPEDNEQGQAEYEMQSALTQGRAEDERWHVRKDGNRFWASGLMMPLLNEADCPQGFVKIMQDKTAQRQASERLQLLYETTRDLLNTEHPLALMHGLFRKLAVQLDLHSYYNFMVEEKDNRRMLHLRNYDGISQERAQAIAWIELGEYLCGLVAQTQQQLVLNQAELSTHPNAKALCELGITAYAGQPLIAQGQLLGTLSFASLTRTHFTAAEIDLLRSTCDQIAIALERANLNASLQQQAEQLRQASRIKDEFLAVLSHELRSPLNPILGWSKLLQTGKLDAAKTAQALATIERNAKLQTELIEDLLDVSKILQGKLSLNIRAVDLALTVESAIETVNLAAVAKSIEIRTVLDPQIGQILGDAGRLQQVVWNLVSNAVKFTSAGGRVEVNLTRVGDRAQITVADTGIGIAPEFLPYVFDYFRQKDGATTRKFGGLGLGLAIVRHLVELHGGTVAAESQGEGLGATFTVRLPLSPKVKGQENSLAGFSERSTADEPLSGMRILVVDDEPDMRELICFLLEDAGAVVVTVAVASEALTALTNFQPDVLLSDIGMPGMDGYMLLRQVRGLPPERGGLIPAIALTAYAGEFNHKQALQAGFQRHLAKPIEPDELIKTIAALRKQEQSWPSKL</sequence>
<feature type="domain" description="PAC" evidence="21">
    <location>
        <begin position="877"/>
        <end position="929"/>
    </location>
</feature>
<evidence type="ECO:0000256" key="17">
    <source>
        <dbReference type="SAM" id="Phobius"/>
    </source>
</evidence>
<dbReference type="InterPro" id="IPR000014">
    <property type="entry name" value="PAS"/>
</dbReference>
<evidence type="ECO:0000256" key="2">
    <source>
        <dbReference type="ARBA" id="ARBA00004141"/>
    </source>
</evidence>
<name>K9VN40_9CYAN</name>
<dbReference type="InterPro" id="IPR003018">
    <property type="entry name" value="GAF"/>
</dbReference>
<dbReference type="CDD" id="cd17580">
    <property type="entry name" value="REC_2_DhkD-like"/>
    <property type="match status" value="1"/>
</dbReference>
<evidence type="ECO:0000256" key="5">
    <source>
        <dbReference type="ARBA" id="ARBA00022553"/>
    </source>
</evidence>
<comment type="catalytic activity">
    <reaction evidence="1">
        <text>ATP + protein L-histidine = ADP + protein N-phospho-L-histidine.</text>
        <dbReference type="EC" id="2.7.13.3"/>
    </reaction>
</comment>
<dbReference type="InterPro" id="IPR000700">
    <property type="entry name" value="PAS-assoc_C"/>
</dbReference>
<dbReference type="Gene3D" id="1.10.287.130">
    <property type="match status" value="1"/>
</dbReference>
<dbReference type="PROSITE" id="PS50109">
    <property type="entry name" value="HIS_KIN"/>
    <property type="match status" value="1"/>
</dbReference>
<evidence type="ECO:0000313" key="22">
    <source>
        <dbReference type="EMBL" id="AFZ08892.1"/>
    </source>
</evidence>
<dbReference type="InterPro" id="IPR001610">
    <property type="entry name" value="PAC"/>
</dbReference>
<dbReference type="InterPro" id="IPR004358">
    <property type="entry name" value="Sig_transdc_His_kin-like_C"/>
</dbReference>
<dbReference type="Pfam" id="PF00072">
    <property type="entry name" value="Response_reg"/>
    <property type="match status" value="1"/>
</dbReference>
<dbReference type="SMART" id="SM00388">
    <property type="entry name" value="HisKA"/>
    <property type="match status" value="1"/>
</dbReference>
<dbReference type="SMART" id="SM00086">
    <property type="entry name" value="PAC"/>
    <property type="match status" value="4"/>
</dbReference>
<evidence type="ECO:0000256" key="14">
    <source>
        <dbReference type="ARBA" id="ARBA00074306"/>
    </source>
</evidence>
<dbReference type="PANTHER" id="PTHR43304">
    <property type="entry name" value="PHYTOCHROME-LIKE PROTEIN CPH1"/>
    <property type="match status" value="1"/>
</dbReference>
<evidence type="ECO:0000256" key="10">
    <source>
        <dbReference type="ARBA" id="ARBA00022840"/>
    </source>
</evidence>
<dbReference type="GO" id="GO:0000155">
    <property type="term" value="F:phosphorelay sensor kinase activity"/>
    <property type="evidence" value="ECO:0007669"/>
    <property type="project" value="InterPro"/>
</dbReference>
<dbReference type="OrthoDB" id="5555607at2"/>
<dbReference type="RefSeq" id="WP_015178132.1">
    <property type="nucleotide sequence ID" value="NC_019729.1"/>
</dbReference>
<dbReference type="eggNOG" id="COG5002">
    <property type="taxonomic scope" value="Bacteria"/>
</dbReference>
<dbReference type="eggNOG" id="COG2203">
    <property type="taxonomic scope" value="Bacteria"/>
</dbReference>
<dbReference type="InterPro" id="IPR013655">
    <property type="entry name" value="PAS_fold_3"/>
</dbReference>
<protein>
    <recommendedName>
        <fullName evidence="14">Circadian input-output histidine kinase CikA</fullName>
        <ecNumber evidence="4">2.7.13.3</ecNumber>
    </recommendedName>
</protein>
<dbReference type="Pfam" id="PF13426">
    <property type="entry name" value="PAS_9"/>
    <property type="match status" value="1"/>
</dbReference>
<dbReference type="InterPro" id="IPR013656">
    <property type="entry name" value="PAS_4"/>
</dbReference>
<feature type="domain" description="PAC" evidence="21">
    <location>
        <begin position="1005"/>
        <end position="1057"/>
    </location>
</feature>
<dbReference type="InterPro" id="IPR003594">
    <property type="entry name" value="HATPase_dom"/>
</dbReference>
<dbReference type="SMART" id="SM00448">
    <property type="entry name" value="REC"/>
    <property type="match status" value="1"/>
</dbReference>
<dbReference type="Gene3D" id="2.10.70.100">
    <property type="match status" value="1"/>
</dbReference>
<dbReference type="InterPro" id="IPR005467">
    <property type="entry name" value="His_kinase_dom"/>
</dbReference>
<dbReference type="eggNOG" id="COG2461">
    <property type="taxonomic scope" value="Bacteria"/>
</dbReference>
<dbReference type="Pfam" id="PF01590">
    <property type="entry name" value="GAF"/>
    <property type="match status" value="1"/>
</dbReference>
<dbReference type="eggNOG" id="COG0784">
    <property type="taxonomic scope" value="Bacteria"/>
</dbReference>
<dbReference type="Gene3D" id="1.20.120.620">
    <property type="entry name" value="Backbone structure of the membrane domain of e. Coli histidine kinase receptor kdpd"/>
    <property type="match status" value="1"/>
</dbReference>
<evidence type="ECO:0000256" key="15">
    <source>
        <dbReference type="PROSITE-ProRule" id="PRU00169"/>
    </source>
</evidence>
<dbReference type="SUPFAM" id="SSF52172">
    <property type="entry name" value="CheY-like"/>
    <property type="match status" value="1"/>
</dbReference>
<feature type="domain" description="Histidine kinase" evidence="18">
    <location>
        <begin position="1238"/>
        <end position="1456"/>
    </location>
</feature>
<dbReference type="InterPro" id="IPR025201">
    <property type="entry name" value="KdpD_TM"/>
</dbReference>
<keyword evidence="11 17" id="KW-1133">Transmembrane helix</keyword>
<dbReference type="eggNOG" id="COG2202">
    <property type="taxonomic scope" value="Bacteria"/>
</dbReference>
<evidence type="ECO:0000259" key="18">
    <source>
        <dbReference type="PROSITE" id="PS50109"/>
    </source>
</evidence>
<dbReference type="FunFam" id="3.30.565.10:FF:000010">
    <property type="entry name" value="Sensor histidine kinase RcsC"/>
    <property type="match status" value="1"/>
</dbReference>
<dbReference type="InterPro" id="IPR035965">
    <property type="entry name" value="PAS-like_dom_sf"/>
</dbReference>
<dbReference type="InterPro" id="IPR029016">
    <property type="entry name" value="GAF-like_dom_sf"/>
</dbReference>
<dbReference type="SUPFAM" id="SSF55874">
    <property type="entry name" value="ATPase domain of HSP90 chaperone/DNA topoisomerase II/histidine kinase"/>
    <property type="match status" value="1"/>
</dbReference>
<proteinExistence type="inferred from homology"/>
<feature type="domain" description="PAS" evidence="20">
    <location>
        <begin position="679"/>
        <end position="749"/>
    </location>
</feature>
<evidence type="ECO:0000256" key="4">
    <source>
        <dbReference type="ARBA" id="ARBA00012438"/>
    </source>
</evidence>
<keyword evidence="6" id="KW-0808">Transferase</keyword>
<dbReference type="CDD" id="cd00082">
    <property type="entry name" value="HisKA"/>
    <property type="match status" value="1"/>
</dbReference>
<evidence type="ECO:0000256" key="8">
    <source>
        <dbReference type="ARBA" id="ARBA00022741"/>
    </source>
</evidence>
<dbReference type="InterPro" id="IPR011006">
    <property type="entry name" value="CheY-like_superfamily"/>
</dbReference>
<evidence type="ECO:0000256" key="3">
    <source>
        <dbReference type="ARBA" id="ARBA00006402"/>
    </source>
</evidence>
<dbReference type="SMART" id="SM00387">
    <property type="entry name" value="HATPase_c"/>
    <property type="match status" value="1"/>
</dbReference>
<feature type="domain" description="PAC" evidence="21">
    <location>
        <begin position="751"/>
        <end position="803"/>
    </location>
</feature>
<evidence type="ECO:0000259" key="20">
    <source>
        <dbReference type="PROSITE" id="PS50112"/>
    </source>
</evidence>
<dbReference type="PROSITE" id="PS50110">
    <property type="entry name" value="RESPONSE_REGULATORY"/>
    <property type="match status" value="1"/>
</dbReference>
<dbReference type="PATRIC" id="fig|179408.3.peg.5715"/>
<evidence type="ECO:0000313" key="23">
    <source>
        <dbReference type="Proteomes" id="UP000010478"/>
    </source>
</evidence>
<evidence type="ECO:0000256" key="12">
    <source>
        <dbReference type="ARBA" id="ARBA00023012"/>
    </source>
</evidence>
<dbReference type="STRING" id="179408.Osc7112_4598"/>
<feature type="modified residue" description="4-aspartylphosphate" evidence="15">
    <location>
        <position position="1531"/>
    </location>
</feature>
<dbReference type="EMBL" id="CP003614">
    <property type="protein sequence ID" value="AFZ08892.1"/>
    <property type="molecule type" value="Genomic_DNA"/>
</dbReference>
<evidence type="ECO:0000259" key="19">
    <source>
        <dbReference type="PROSITE" id="PS50110"/>
    </source>
</evidence>
<dbReference type="SUPFAM" id="SSF47384">
    <property type="entry name" value="Homodimeric domain of signal transducing histidine kinase"/>
    <property type="match status" value="1"/>
</dbReference>
<evidence type="ECO:0000259" key="21">
    <source>
        <dbReference type="PROSITE" id="PS50113"/>
    </source>
</evidence>
<dbReference type="SUPFAM" id="SSF55785">
    <property type="entry name" value="PYP-like sensor domain (PAS domain)"/>
    <property type="match status" value="6"/>
</dbReference>
<keyword evidence="8" id="KW-0547">Nucleotide-binding</keyword>
<dbReference type="PANTHER" id="PTHR43304:SF1">
    <property type="entry name" value="PAC DOMAIN-CONTAINING PROTEIN"/>
    <property type="match status" value="1"/>
</dbReference>
<keyword evidence="12" id="KW-0902">Two-component regulatory system</keyword>
<dbReference type="Gene3D" id="3.30.450.20">
    <property type="entry name" value="PAS domain"/>
    <property type="match status" value="6"/>
</dbReference>
<feature type="transmembrane region" description="Helical" evidence="17">
    <location>
        <begin position="46"/>
        <end position="72"/>
    </location>
</feature>
<keyword evidence="5 15" id="KW-0597">Phosphoprotein</keyword>
<comment type="similarity">
    <text evidence="3">In the N-terminal section; belongs to the phytochrome family.</text>
</comment>
<evidence type="ECO:0000256" key="16">
    <source>
        <dbReference type="SAM" id="Coils"/>
    </source>
</evidence>
<dbReference type="PRINTS" id="PR00344">
    <property type="entry name" value="BCTRLSENSOR"/>
</dbReference>
<reference evidence="22 23" key="1">
    <citation type="submission" date="2012-05" db="EMBL/GenBank/DDBJ databases">
        <title>Finished chromosome of genome of Oscillatoria sp. PCC 7112.</title>
        <authorList>
            <consortium name="US DOE Joint Genome Institute"/>
            <person name="Gugger M."/>
            <person name="Coursin T."/>
            <person name="Rippka R."/>
            <person name="Tandeau De Marsac N."/>
            <person name="Huntemann M."/>
            <person name="Wei C.-L."/>
            <person name="Han J."/>
            <person name="Detter J.C."/>
            <person name="Han C."/>
            <person name="Tapia R."/>
            <person name="Davenport K."/>
            <person name="Daligault H."/>
            <person name="Erkkila T."/>
            <person name="Gu W."/>
            <person name="Munk A.C.C."/>
            <person name="Teshima H."/>
            <person name="Xu Y."/>
            <person name="Chain P."/>
            <person name="Chen A."/>
            <person name="Krypides N."/>
            <person name="Mavromatis K."/>
            <person name="Markowitz V."/>
            <person name="Szeto E."/>
            <person name="Ivanova N."/>
            <person name="Mikhailova N."/>
            <person name="Ovchinnikova G."/>
            <person name="Pagani I."/>
            <person name="Pati A."/>
            <person name="Goodwin L."/>
            <person name="Peters L."/>
            <person name="Pitluck S."/>
            <person name="Woyke T."/>
            <person name="Kerfeld C."/>
        </authorList>
    </citation>
    <scope>NUCLEOTIDE SEQUENCE [LARGE SCALE GENOMIC DNA]</scope>
    <source>
        <strain evidence="22 23">PCC 7112</strain>
    </source>
</reference>
<dbReference type="Pfam" id="PF00512">
    <property type="entry name" value="HisKA"/>
    <property type="match status" value="1"/>
</dbReference>
<keyword evidence="10" id="KW-0067">ATP-binding</keyword>
<keyword evidence="13 17" id="KW-0472">Membrane</keyword>
<feature type="domain" description="Response regulatory" evidence="19">
    <location>
        <begin position="1482"/>
        <end position="1600"/>
    </location>
</feature>
<dbReference type="Pfam" id="PF02518">
    <property type="entry name" value="HATPase_c"/>
    <property type="match status" value="1"/>
</dbReference>
<keyword evidence="9 22" id="KW-0418">Kinase</keyword>
<evidence type="ECO:0000256" key="9">
    <source>
        <dbReference type="ARBA" id="ARBA00022777"/>
    </source>
</evidence>
<keyword evidence="7 17" id="KW-0812">Transmembrane</keyword>
<evidence type="ECO:0000256" key="7">
    <source>
        <dbReference type="ARBA" id="ARBA00022692"/>
    </source>
</evidence>
<feature type="domain" description="PAS" evidence="20">
    <location>
        <begin position="149"/>
        <end position="200"/>
    </location>
</feature>
<dbReference type="GO" id="GO:0016020">
    <property type="term" value="C:membrane"/>
    <property type="evidence" value="ECO:0007669"/>
    <property type="project" value="UniProtKB-SubCell"/>
</dbReference>
<dbReference type="Pfam" id="PF08447">
    <property type="entry name" value="PAS_3"/>
    <property type="match status" value="2"/>
</dbReference>
<evidence type="ECO:0000256" key="11">
    <source>
        <dbReference type="ARBA" id="ARBA00022989"/>
    </source>
</evidence>
<dbReference type="Proteomes" id="UP000010478">
    <property type="component" value="Chromosome"/>
</dbReference>
<organism evidence="22 23">
    <name type="scientific">Phormidium nigroviride PCC 7112</name>
    <dbReference type="NCBI Taxonomy" id="179408"/>
    <lineage>
        <taxon>Bacteria</taxon>
        <taxon>Bacillati</taxon>
        <taxon>Cyanobacteriota</taxon>
        <taxon>Cyanophyceae</taxon>
        <taxon>Oscillatoriophycideae</taxon>
        <taxon>Oscillatoriales</taxon>
        <taxon>Oscillatoriaceae</taxon>
        <taxon>Phormidium</taxon>
    </lineage>
</organism>
<dbReference type="FunFam" id="3.30.450.20:FF:000099">
    <property type="entry name" value="Sensory box sensor histidine kinase"/>
    <property type="match status" value="1"/>
</dbReference>
<dbReference type="eggNOG" id="COG2205">
    <property type="taxonomic scope" value="Bacteria"/>
</dbReference>
<dbReference type="InterPro" id="IPR036097">
    <property type="entry name" value="HisK_dim/P_sf"/>
</dbReference>
<dbReference type="NCBIfam" id="TIGR00229">
    <property type="entry name" value="sensory_box"/>
    <property type="match status" value="6"/>
</dbReference>
<dbReference type="SMART" id="SM00065">
    <property type="entry name" value="GAF"/>
    <property type="match status" value="1"/>
</dbReference>
<dbReference type="EC" id="2.7.13.3" evidence="4"/>
<dbReference type="InterPro" id="IPR038318">
    <property type="entry name" value="KdpD_sf"/>
</dbReference>
<feature type="domain" description="PAS" evidence="20">
    <location>
        <begin position="562"/>
        <end position="613"/>
    </location>
</feature>
<evidence type="ECO:0000256" key="6">
    <source>
        <dbReference type="ARBA" id="ARBA00022679"/>
    </source>
</evidence>
<dbReference type="InterPro" id="IPR052162">
    <property type="entry name" value="Sensor_kinase/Photoreceptor"/>
</dbReference>
<feature type="coiled-coil region" evidence="16">
    <location>
        <begin position="117"/>
        <end position="150"/>
    </location>
</feature>
<dbReference type="eggNOG" id="COG3290">
    <property type="taxonomic scope" value="Bacteria"/>
</dbReference>
<dbReference type="Pfam" id="PF08448">
    <property type="entry name" value="PAS_4"/>
    <property type="match status" value="3"/>
</dbReference>
<dbReference type="InterPro" id="IPR036890">
    <property type="entry name" value="HATPase_C_sf"/>
</dbReference>
<dbReference type="KEGG" id="oni:Osc7112_4598"/>
<dbReference type="GO" id="GO:0005524">
    <property type="term" value="F:ATP binding"/>
    <property type="evidence" value="ECO:0007669"/>
    <property type="project" value="UniProtKB-KW"/>
</dbReference>
<dbReference type="Gene3D" id="3.40.50.2300">
    <property type="match status" value="1"/>
</dbReference>
<dbReference type="CDD" id="cd16922">
    <property type="entry name" value="HATPase_EvgS-ArcB-TorS-like"/>
    <property type="match status" value="1"/>
</dbReference>
<comment type="subcellular location">
    <subcellularLocation>
        <location evidence="2">Membrane</location>
        <topology evidence="2">Multi-pass membrane protein</topology>
    </subcellularLocation>
</comment>
<dbReference type="InterPro" id="IPR003661">
    <property type="entry name" value="HisK_dim/P_dom"/>
</dbReference>
<feature type="domain" description="PAC" evidence="21">
    <location>
        <begin position="509"/>
        <end position="561"/>
    </location>
</feature>
<keyword evidence="16" id="KW-0175">Coiled coil</keyword>
<evidence type="ECO:0000256" key="13">
    <source>
        <dbReference type="ARBA" id="ARBA00023136"/>
    </source>
</evidence>
<dbReference type="SUPFAM" id="SSF55781">
    <property type="entry name" value="GAF domain-like"/>
    <property type="match status" value="2"/>
</dbReference>
<evidence type="ECO:0000256" key="1">
    <source>
        <dbReference type="ARBA" id="ARBA00000085"/>
    </source>
</evidence>
<dbReference type="PROSITE" id="PS50112">
    <property type="entry name" value="PAS"/>
    <property type="match status" value="4"/>
</dbReference>
<dbReference type="HOGENOM" id="CLU_243904_0_0_3"/>
<gene>
    <name evidence="22" type="ORF">Osc7112_4598</name>
</gene>